<dbReference type="EMBL" id="JACGWK010000223">
    <property type="protein sequence ID" value="KAL0302722.1"/>
    <property type="molecule type" value="Genomic_DNA"/>
</dbReference>
<name>A0AAW2K936_9LAMI</name>
<organism evidence="1">
    <name type="scientific">Sesamum angustifolium</name>
    <dbReference type="NCBI Taxonomy" id="2727405"/>
    <lineage>
        <taxon>Eukaryota</taxon>
        <taxon>Viridiplantae</taxon>
        <taxon>Streptophyta</taxon>
        <taxon>Embryophyta</taxon>
        <taxon>Tracheophyta</taxon>
        <taxon>Spermatophyta</taxon>
        <taxon>Magnoliopsida</taxon>
        <taxon>eudicotyledons</taxon>
        <taxon>Gunneridae</taxon>
        <taxon>Pentapetalae</taxon>
        <taxon>asterids</taxon>
        <taxon>lamiids</taxon>
        <taxon>Lamiales</taxon>
        <taxon>Pedaliaceae</taxon>
        <taxon>Sesamum</taxon>
    </lineage>
</organism>
<feature type="non-terminal residue" evidence="1">
    <location>
        <position position="51"/>
    </location>
</feature>
<dbReference type="PANTHER" id="PTHR35317">
    <property type="entry name" value="OS04G0629600 PROTEIN"/>
    <property type="match status" value="1"/>
</dbReference>
<sequence>MQIFNLRKEFELLKMKEIESVKEYIDRVMKIVNWIRLMHEELPGKRIVEKI</sequence>
<gene>
    <name evidence="1" type="ORF">Sangu_3082400</name>
</gene>
<evidence type="ECO:0000313" key="1">
    <source>
        <dbReference type="EMBL" id="KAL0302722.1"/>
    </source>
</evidence>
<proteinExistence type="predicted"/>
<dbReference type="Pfam" id="PF14223">
    <property type="entry name" value="Retrotran_gag_2"/>
    <property type="match status" value="1"/>
</dbReference>
<protein>
    <submittedName>
        <fullName evidence="1">Uncharacterized protein</fullName>
    </submittedName>
</protein>
<reference evidence="1" key="2">
    <citation type="journal article" date="2024" name="Plant">
        <title>Genomic evolution and insights into agronomic trait innovations of Sesamum species.</title>
        <authorList>
            <person name="Miao H."/>
            <person name="Wang L."/>
            <person name="Qu L."/>
            <person name="Liu H."/>
            <person name="Sun Y."/>
            <person name="Le M."/>
            <person name="Wang Q."/>
            <person name="Wei S."/>
            <person name="Zheng Y."/>
            <person name="Lin W."/>
            <person name="Duan Y."/>
            <person name="Cao H."/>
            <person name="Xiong S."/>
            <person name="Wang X."/>
            <person name="Wei L."/>
            <person name="Li C."/>
            <person name="Ma Q."/>
            <person name="Ju M."/>
            <person name="Zhao R."/>
            <person name="Li G."/>
            <person name="Mu C."/>
            <person name="Tian Q."/>
            <person name="Mei H."/>
            <person name="Zhang T."/>
            <person name="Gao T."/>
            <person name="Zhang H."/>
        </authorList>
    </citation>
    <scope>NUCLEOTIDE SEQUENCE</scope>
    <source>
        <strain evidence="1">G01</strain>
    </source>
</reference>
<dbReference type="AlphaFoldDB" id="A0AAW2K936"/>
<reference evidence="1" key="1">
    <citation type="submission" date="2020-06" db="EMBL/GenBank/DDBJ databases">
        <authorList>
            <person name="Li T."/>
            <person name="Hu X."/>
            <person name="Zhang T."/>
            <person name="Song X."/>
            <person name="Zhang H."/>
            <person name="Dai N."/>
            <person name="Sheng W."/>
            <person name="Hou X."/>
            <person name="Wei L."/>
        </authorList>
    </citation>
    <scope>NUCLEOTIDE SEQUENCE</scope>
    <source>
        <strain evidence="1">G01</strain>
        <tissue evidence="1">Leaf</tissue>
    </source>
</reference>
<dbReference type="PANTHER" id="PTHR35317:SF31">
    <property type="entry name" value="DUF4219 DOMAIN-CONTAINING PROTEIN"/>
    <property type="match status" value="1"/>
</dbReference>
<comment type="caution">
    <text evidence="1">The sequence shown here is derived from an EMBL/GenBank/DDBJ whole genome shotgun (WGS) entry which is preliminary data.</text>
</comment>
<accession>A0AAW2K936</accession>